<name>A0AAV0LG55_9ROSI</name>
<keyword evidence="3" id="KW-1185">Reference proteome</keyword>
<proteinExistence type="predicted"/>
<comment type="caution">
    <text evidence="2">The sequence shown here is derived from an EMBL/GenBank/DDBJ whole genome shotgun (WGS) entry which is preliminary data.</text>
</comment>
<reference evidence="2" key="1">
    <citation type="submission" date="2022-08" db="EMBL/GenBank/DDBJ databases">
        <authorList>
            <person name="Gutierrez-Valencia J."/>
        </authorList>
    </citation>
    <scope>NUCLEOTIDE SEQUENCE</scope>
</reference>
<dbReference type="AlphaFoldDB" id="A0AAV0LG55"/>
<protein>
    <submittedName>
        <fullName evidence="2">Uncharacterized protein</fullName>
    </submittedName>
</protein>
<evidence type="ECO:0000313" key="2">
    <source>
        <dbReference type="EMBL" id="CAI0432013.1"/>
    </source>
</evidence>
<organism evidence="2 3">
    <name type="scientific">Linum tenue</name>
    <dbReference type="NCBI Taxonomy" id="586396"/>
    <lineage>
        <taxon>Eukaryota</taxon>
        <taxon>Viridiplantae</taxon>
        <taxon>Streptophyta</taxon>
        <taxon>Embryophyta</taxon>
        <taxon>Tracheophyta</taxon>
        <taxon>Spermatophyta</taxon>
        <taxon>Magnoliopsida</taxon>
        <taxon>eudicotyledons</taxon>
        <taxon>Gunneridae</taxon>
        <taxon>Pentapetalae</taxon>
        <taxon>rosids</taxon>
        <taxon>fabids</taxon>
        <taxon>Malpighiales</taxon>
        <taxon>Linaceae</taxon>
        <taxon>Linum</taxon>
    </lineage>
</organism>
<evidence type="ECO:0000256" key="1">
    <source>
        <dbReference type="SAM" id="MobiDB-lite"/>
    </source>
</evidence>
<feature type="compositionally biased region" description="Polar residues" evidence="1">
    <location>
        <begin position="23"/>
        <end position="48"/>
    </location>
</feature>
<dbReference type="EMBL" id="CAMGYJ010000006">
    <property type="protein sequence ID" value="CAI0432013.1"/>
    <property type="molecule type" value="Genomic_DNA"/>
</dbReference>
<accession>A0AAV0LG55</accession>
<dbReference type="Proteomes" id="UP001154282">
    <property type="component" value="Unassembled WGS sequence"/>
</dbReference>
<sequence length="63" mass="6735">MAAPLRWRFCSAGPREGAVLPSLSGNRPRVSSRSDASTGATPSRLSPSTCYGTLPSSWRHSRC</sequence>
<evidence type="ECO:0000313" key="3">
    <source>
        <dbReference type="Proteomes" id="UP001154282"/>
    </source>
</evidence>
<gene>
    <name evidence="2" type="ORF">LITE_LOCUS23248</name>
</gene>
<feature type="region of interest" description="Disordered" evidence="1">
    <location>
        <begin position="15"/>
        <end position="48"/>
    </location>
</feature>